<accession>A0ABY3WYX1</accession>
<keyword evidence="3" id="KW-1185">Reference proteome</keyword>
<evidence type="ECO:0000313" key="3">
    <source>
        <dbReference type="Proteomes" id="UP000828924"/>
    </source>
</evidence>
<evidence type="ECO:0000259" key="1">
    <source>
        <dbReference type="Pfam" id="PF00144"/>
    </source>
</evidence>
<proteinExistence type="predicted"/>
<protein>
    <submittedName>
        <fullName evidence="2">Beta-lactamase family protein</fullName>
    </submittedName>
</protein>
<dbReference type="InterPro" id="IPR012338">
    <property type="entry name" value="Beta-lactam/transpept-like"/>
</dbReference>
<dbReference type="RefSeq" id="WP_242339767.1">
    <property type="nucleotide sequence ID" value="NZ_CP071872.1"/>
</dbReference>
<dbReference type="Pfam" id="PF00144">
    <property type="entry name" value="Beta-lactamase"/>
    <property type="match status" value="1"/>
</dbReference>
<dbReference type="PANTHER" id="PTHR43319">
    <property type="entry name" value="BETA-LACTAMASE-RELATED"/>
    <property type="match status" value="1"/>
</dbReference>
<dbReference type="InterPro" id="IPR052907">
    <property type="entry name" value="Beta-lactamase/esterase"/>
</dbReference>
<dbReference type="Gene3D" id="3.40.710.10">
    <property type="entry name" value="DD-peptidase/beta-lactamase superfamily"/>
    <property type="match status" value="1"/>
</dbReference>
<dbReference type="Proteomes" id="UP000828924">
    <property type="component" value="Chromosome"/>
</dbReference>
<sequence>MTTIEGEVAPGFEPVREAFMANFTQHGDIGAAVCVYQHGRPVVDLWGGFADPETDRPWTRDTLQLVYSATKGATAAAAHMLSERGMLDLDAPVAKYWPEFAANGKADIPVRWLLSHQAGLVALDQPLPLTEALAWEPMAVALAAQRPLWTPGTAHGYHGRTWGWLVGEVIRRVSGRSPGHFFADEIAGPLGLDFFIGLPASERSRVTRMVYGRPTVDLTTVPAEPLPEELREQVAAWRDPNSFSNRAFAVTEPAAIDFDSPEVQAAELPSSNGIGTARALARMYAALIGEVDGVRLLTPETLASATAEQASGQDQVMVIPSRFSTGFMLPTGSNPMTGPNAFGHTGRGGSLGFADPEHGIAFGYVMNHIMSGSDDARAASLTEAVRKSS</sequence>
<dbReference type="SUPFAM" id="SSF56601">
    <property type="entry name" value="beta-lactamase/transpeptidase-like"/>
    <property type="match status" value="1"/>
</dbReference>
<dbReference type="EMBL" id="CP071872">
    <property type="protein sequence ID" value="UNM16860.1"/>
    <property type="molecule type" value="Genomic_DNA"/>
</dbReference>
<gene>
    <name evidence="2" type="ORF">J4032_33870</name>
</gene>
<name>A0ABY3WYX1_9ACTN</name>
<organism evidence="2 3">
    <name type="scientific">Streptomyces formicae</name>
    <dbReference type="NCBI Taxonomy" id="1616117"/>
    <lineage>
        <taxon>Bacteria</taxon>
        <taxon>Bacillati</taxon>
        <taxon>Actinomycetota</taxon>
        <taxon>Actinomycetes</taxon>
        <taxon>Kitasatosporales</taxon>
        <taxon>Streptomycetaceae</taxon>
        <taxon>Streptomyces</taxon>
    </lineage>
</organism>
<reference evidence="2 3" key="1">
    <citation type="submission" date="2021-03" db="EMBL/GenBank/DDBJ databases">
        <title>Complete genome of Streptomyces formicae strain 1H-GS9 (DSM 100524).</title>
        <authorList>
            <person name="Atanasov K.E."/>
            <person name="Altabella T."/>
            <person name="Ferrer A."/>
        </authorList>
    </citation>
    <scope>NUCLEOTIDE SEQUENCE [LARGE SCALE GENOMIC DNA]</scope>
    <source>
        <strain evidence="2 3">1H-GS9</strain>
    </source>
</reference>
<dbReference type="PANTHER" id="PTHR43319:SF3">
    <property type="entry name" value="BETA-LACTAMASE-RELATED DOMAIN-CONTAINING PROTEIN"/>
    <property type="match status" value="1"/>
</dbReference>
<evidence type="ECO:0000313" key="2">
    <source>
        <dbReference type="EMBL" id="UNM16860.1"/>
    </source>
</evidence>
<dbReference type="InterPro" id="IPR001466">
    <property type="entry name" value="Beta-lactam-related"/>
</dbReference>
<feature type="domain" description="Beta-lactamase-related" evidence="1">
    <location>
        <begin position="22"/>
        <end position="376"/>
    </location>
</feature>